<dbReference type="Proteomes" id="UP000735302">
    <property type="component" value="Unassembled WGS sequence"/>
</dbReference>
<dbReference type="GO" id="GO:0003677">
    <property type="term" value="F:DNA binding"/>
    <property type="evidence" value="ECO:0007669"/>
    <property type="project" value="InterPro"/>
</dbReference>
<feature type="region of interest" description="Disordered" evidence="1">
    <location>
        <begin position="137"/>
        <end position="293"/>
    </location>
</feature>
<evidence type="ECO:0000313" key="3">
    <source>
        <dbReference type="Proteomes" id="UP000735302"/>
    </source>
</evidence>
<feature type="region of interest" description="Disordered" evidence="1">
    <location>
        <begin position="63"/>
        <end position="124"/>
    </location>
</feature>
<keyword evidence="3" id="KW-1185">Reference proteome</keyword>
<dbReference type="PRINTS" id="PR00929">
    <property type="entry name" value="ATHOOK"/>
</dbReference>
<evidence type="ECO:0000256" key="1">
    <source>
        <dbReference type="SAM" id="MobiDB-lite"/>
    </source>
</evidence>
<protein>
    <submittedName>
        <fullName evidence="2">Glutamine and serine-rich protein 1</fullName>
    </submittedName>
</protein>
<feature type="compositionally biased region" description="Basic residues" evidence="1">
    <location>
        <begin position="244"/>
        <end position="257"/>
    </location>
</feature>
<feature type="compositionally biased region" description="Acidic residues" evidence="1">
    <location>
        <begin position="200"/>
        <end position="224"/>
    </location>
</feature>
<accession>A0AAV4CPL0</accession>
<comment type="caution">
    <text evidence="2">The sequence shown here is derived from an EMBL/GenBank/DDBJ whole genome shotgun (WGS) entry which is preliminary data.</text>
</comment>
<sequence length="524" mass="58405">MFNLCKVLGKTNLLGLAYKSPSSKLHHILYVFTFLALLVTAKTMEVTANGAEAGDADVKVKLESEPKTENDAAAGLKRNSETLKEDNEENESQSPPAKRGRGGSNRGRGRGRGRGSVDQSKVLDKTARIVLKHIDADGQGAELASPAKSPRGRGRPRGARNASQATPLSQPQKTSSGRIRKPTAKVKQEEEERKAKEGEQLEEVEDEEDPSFEEEEDDDEEEEFVPSKKSRGRGRPPSTPGRGRGTKRGRGRGRGRPPVKSENEEEEEEDNEDEEEEMEEPEDDADAAEDSANADPEAIKTGQFLIDKNDIRRIENFPIWRMEGPNMLRKFEMIVQLGRIRHRSLYAYSSWAQSMRDLYDKIRVTQISSLDGEVVVEVQDECLPKPPDLSELEVKYGNNELLPLFTSLVSILFQQAADTNFLATAYANNDTSVVEPVSKIDNLVRNRLDQIESEISLKDDFKARIRDCPNMKSIRRSNWSQTDQSTHDHSSEKGVRSVLLFGYGYDAATLAEDRARGAEVASVS</sequence>
<dbReference type="EMBL" id="BLXT01006838">
    <property type="protein sequence ID" value="GFO33821.1"/>
    <property type="molecule type" value="Genomic_DNA"/>
</dbReference>
<organism evidence="2 3">
    <name type="scientific">Plakobranchus ocellatus</name>
    <dbReference type="NCBI Taxonomy" id="259542"/>
    <lineage>
        <taxon>Eukaryota</taxon>
        <taxon>Metazoa</taxon>
        <taxon>Spiralia</taxon>
        <taxon>Lophotrochozoa</taxon>
        <taxon>Mollusca</taxon>
        <taxon>Gastropoda</taxon>
        <taxon>Heterobranchia</taxon>
        <taxon>Euthyneura</taxon>
        <taxon>Panpulmonata</taxon>
        <taxon>Sacoglossa</taxon>
        <taxon>Placobranchoidea</taxon>
        <taxon>Plakobranchidae</taxon>
        <taxon>Plakobranchus</taxon>
    </lineage>
</organism>
<reference evidence="2 3" key="1">
    <citation type="journal article" date="2021" name="Elife">
        <title>Chloroplast acquisition without the gene transfer in kleptoplastic sea slugs, Plakobranchus ocellatus.</title>
        <authorList>
            <person name="Maeda T."/>
            <person name="Takahashi S."/>
            <person name="Yoshida T."/>
            <person name="Shimamura S."/>
            <person name="Takaki Y."/>
            <person name="Nagai Y."/>
            <person name="Toyoda A."/>
            <person name="Suzuki Y."/>
            <person name="Arimoto A."/>
            <person name="Ishii H."/>
            <person name="Satoh N."/>
            <person name="Nishiyama T."/>
            <person name="Hasebe M."/>
            <person name="Maruyama T."/>
            <person name="Minagawa J."/>
            <person name="Obokata J."/>
            <person name="Shigenobu S."/>
        </authorList>
    </citation>
    <scope>NUCLEOTIDE SEQUENCE [LARGE SCALE GENOMIC DNA]</scope>
</reference>
<feature type="compositionally biased region" description="Basic and acidic residues" evidence="1">
    <location>
        <begin position="186"/>
        <end position="199"/>
    </location>
</feature>
<gene>
    <name evidence="2" type="ORF">PoB_006032600</name>
</gene>
<feature type="compositionally biased region" description="Polar residues" evidence="1">
    <location>
        <begin position="164"/>
        <end position="177"/>
    </location>
</feature>
<evidence type="ECO:0000313" key="2">
    <source>
        <dbReference type="EMBL" id="GFO33821.1"/>
    </source>
</evidence>
<proteinExistence type="predicted"/>
<name>A0AAV4CPL0_9GAST</name>
<dbReference type="InterPro" id="IPR017956">
    <property type="entry name" value="AT_hook_DNA-bd_motif"/>
</dbReference>
<feature type="compositionally biased region" description="Acidic residues" evidence="1">
    <location>
        <begin position="263"/>
        <end position="289"/>
    </location>
</feature>
<dbReference type="AlphaFoldDB" id="A0AAV4CPL0"/>
<dbReference type="SMART" id="SM00384">
    <property type="entry name" value="AT_hook"/>
    <property type="match status" value="4"/>
</dbReference>